<feature type="compositionally biased region" description="Basic and acidic residues" evidence="1">
    <location>
        <begin position="408"/>
        <end position="418"/>
    </location>
</feature>
<evidence type="ECO:0000313" key="3">
    <source>
        <dbReference type="Proteomes" id="UP000799771"/>
    </source>
</evidence>
<feature type="region of interest" description="Disordered" evidence="1">
    <location>
        <begin position="689"/>
        <end position="708"/>
    </location>
</feature>
<feature type="region of interest" description="Disordered" evidence="1">
    <location>
        <begin position="438"/>
        <end position="463"/>
    </location>
</feature>
<dbReference type="AlphaFoldDB" id="A0A6A6ARC7"/>
<evidence type="ECO:0000256" key="1">
    <source>
        <dbReference type="SAM" id="MobiDB-lite"/>
    </source>
</evidence>
<feature type="compositionally biased region" description="Acidic residues" evidence="1">
    <location>
        <begin position="592"/>
        <end position="601"/>
    </location>
</feature>
<feature type="compositionally biased region" description="Basic and acidic residues" evidence="1">
    <location>
        <begin position="694"/>
        <end position="704"/>
    </location>
</feature>
<feature type="compositionally biased region" description="Basic residues" evidence="1">
    <location>
        <begin position="1"/>
        <end position="11"/>
    </location>
</feature>
<proteinExistence type="predicted"/>
<feature type="region of interest" description="Disordered" evidence="1">
    <location>
        <begin position="533"/>
        <end position="680"/>
    </location>
</feature>
<gene>
    <name evidence="2" type="ORF">P153DRAFT_363593</name>
</gene>
<feature type="compositionally biased region" description="Polar residues" evidence="1">
    <location>
        <begin position="562"/>
        <end position="571"/>
    </location>
</feature>
<evidence type="ECO:0000313" key="2">
    <source>
        <dbReference type="EMBL" id="KAF2133397.1"/>
    </source>
</evidence>
<dbReference type="Proteomes" id="UP000799771">
    <property type="component" value="Unassembled WGS sequence"/>
</dbReference>
<feature type="region of interest" description="Disordered" evidence="1">
    <location>
        <begin position="1"/>
        <end position="59"/>
    </location>
</feature>
<organism evidence="2 3">
    <name type="scientific">Dothidotthia symphoricarpi CBS 119687</name>
    <dbReference type="NCBI Taxonomy" id="1392245"/>
    <lineage>
        <taxon>Eukaryota</taxon>
        <taxon>Fungi</taxon>
        <taxon>Dikarya</taxon>
        <taxon>Ascomycota</taxon>
        <taxon>Pezizomycotina</taxon>
        <taxon>Dothideomycetes</taxon>
        <taxon>Pleosporomycetidae</taxon>
        <taxon>Pleosporales</taxon>
        <taxon>Dothidotthiaceae</taxon>
        <taxon>Dothidotthia</taxon>
    </lineage>
</organism>
<keyword evidence="3" id="KW-1185">Reference proteome</keyword>
<sequence length="795" mass="89169">MARKTKQKPAKKTVDLTTVEELDTQIDLGDAPGTPPRTQFENTAPDRSPGAASQMSGTTAMPSFSQIEDEALDSEAIMKHLRKLGNAAEDFLDHIVPDNGGQISDLRNLEEIQNPNSRFLEGYQEFDNELNEYLKDFKSQEQDYINVQGIHHALFDVDEDAAAVQTDLDSILYLTNLAVFAKRMIHPDLSQKDIWDALRQLDMSFPSHFVPSFSAEGDFAAGGQSALLKKTFKLALEMRTQLAVMVMQRSLNDSSFDPDRVIDEVFLNSEASQEPGRPAIRGWSDTALGEKSDLSRRFQSSVLKRIEVIRKYFPMDAGSLERGEKVLIEDLVARFPWDGGEGFVVQLLDWTRFRYRELRTAIEKLGGAAAIVRNVKKERDSLQPATQTIKVTPALQETLRRKRSSFGPDRRRSSRRFDPNAPVDIRAIDALKARERASEIQEADVLPETQPEPETQADPEVQADAVAPQTFEETREEETVLEDEQDDWQTTLAEDDLQVDKQLVKEAEQSVEEIIISGPPKIDLDLVKNLIAASQPEKENRDKPRFVDRQPNAQRVDFGDGFSSQISSGPSNIVKEKQSAPPPSRKRARSADEDDDSDAFETEERTARVQERRQKAPVAKKVRLDPELSAPPTSRQPPRPTPASSGAPPSHQPPRRNDAPDDEDESSETDPPDMTEEAPASTYEAQKLLAKQNDAVRPRGERKPRTAWTEGAEKAFVNYMAKYPQKYSTIMALDEPEKGGHGWFQDRTQVSLKDKAVVMAVNMIKSGTGLREGFENVVRPWTKIGEGLSDAGYKW</sequence>
<reference evidence="2" key="1">
    <citation type="journal article" date="2020" name="Stud. Mycol.">
        <title>101 Dothideomycetes genomes: a test case for predicting lifestyles and emergence of pathogens.</title>
        <authorList>
            <person name="Haridas S."/>
            <person name="Albert R."/>
            <person name="Binder M."/>
            <person name="Bloem J."/>
            <person name="Labutti K."/>
            <person name="Salamov A."/>
            <person name="Andreopoulos B."/>
            <person name="Baker S."/>
            <person name="Barry K."/>
            <person name="Bills G."/>
            <person name="Bluhm B."/>
            <person name="Cannon C."/>
            <person name="Castanera R."/>
            <person name="Culley D."/>
            <person name="Daum C."/>
            <person name="Ezra D."/>
            <person name="Gonzalez J."/>
            <person name="Henrissat B."/>
            <person name="Kuo A."/>
            <person name="Liang C."/>
            <person name="Lipzen A."/>
            <person name="Lutzoni F."/>
            <person name="Magnuson J."/>
            <person name="Mondo S."/>
            <person name="Nolan M."/>
            <person name="Ohm R."/>
            <person name="Pangilinan J."/>
            <person name="Park H.-J."/>
            <person name="Ramirez L."/>
            <person name="Alfaro M."/>
            <person name="Sun H."/>
            <person name="Tritt A."/>
            <person name="Yoshinaga Y."/>
            <person name="Zwiers L.-H."/>
            <person name="Turgeon B."/>
            <person name="Goodwin S."/>
            <person name="Spatafora J."/>
            <person name="Crous P."/>
            <person name="Grigoriev I."/>
        </authorList>
    </citation>
    <scope>NUCLEOTIDE SEQUENCE</scope>
    <source>
        <strain evidence="2">CBS 119687</strain>
    </source>
</reference>
<feature type="compositionally biased region" description="Acidic residues" evidence="1">
    <location>
        <begin position="660"/>
        <end position="676"/>
    </location>
</feature>
<dbReference type="GeneID" id="54407836"/>
<dbReference type="EMBL" id="ML977499">
    <property type="protein sequence ID" value="KAF2133397.1"/>
    <property type="molecule type" value="Genomic_DNA"/>
</dbReference>
<protein>
    <recommendedName>
        <fullName evidence="4">Myb-like domain-containing protein</fullName>
    </recommendedName>
</protein>
<evidence type="ECO:0008006" key="4">
    <source>
        <dbReference type="Google" id="ProtNLM"/>
    </source>
</evidence>
<name>A0A6A6ARC7_9PLEO</name>
<feature type="region of interest" description="Disordered" evidence="1">
    <location>
        <begin position="400"/>
        <end position="419"/>
    </location>
</feature>
<dbReference type="OrthoDB" id="5398572at2759"/>
<feature type="compositionally biased region" description="Basic and acidic residues" evidence="1">
    <location>
        <begin position="602"/>
        <end position="614"/>
    </location>
</feature>
<feature type="compositionally biased region" description="Basic and acidic residues" evidence="1">
    <location>
        <begin position="536"/>
        <end position="548"/>
    </location>
</feature>
<dbReference type="RefSeq" id="XP_033527784.1">
    <property type="nucleotide sequence ID" value="XM_033667404.1"/>
</dbReference>
<accession>A0A6A6ARC7</accession>